<dbReference type="PANTHER" id="PTHR43802:SF1">
    <property type="entry name" value="IP11341P-RELATED"/>
    <property type="match status" value="1"/>
</dbReference>
<dbReference type="Gene3D" id="3.90.226.10">
    <property type="entry name" value="2-enoyl-CoA Hydratase, Chain A, domain 1"/>
    <property type="match status" value="1"/>
</dbReference>
<reference evidence="2" key="1">
    <citation type="submission" date="2018-05" db="EMBL/GenBank/DDBJ databases">
        <authorList>
            <person name="Lanie J.A."/>
            <person name="Ng W.-L."/>
            <person name="Kazmierczak K.M."/>
            <person name="Andrzejewski T.M."/>
            <person name="Davidsen T.M."/>
            <person name="Wayne K.J."/>
            <person name="Tettelin H."/>
            <person name="Glass J.I."/>
            <person name="Rusch D."/>
            <person name="Podicherti R."/>
            <person name="Tsui H.-C.T."/>
            <person name="Winkler M.E."/>
        </authorList>
    </citation>
    <scope>NUCLEOTIDE SEQUENCE</scope>
</reference>
<comment type="similarity">
    <text evidence="1">Belongs to the enoyl-CoA hydratase/isomerase family.</text>
</comment>
<dbReference type="AlphaFoldDB" id="A0A383ASK0"/>
<accession>A0A383ASK0</accession>
<dbReference type="PANTHER" id="PTHR43802">
    <property type="entry name" value="ENOYL-COA HYDRATASE"/>
    <property type="match status" value="1"/>
</dbReference>
<dbReference type="SUPFAM" id="SSF52096">
    <property type="entry name" value="ClpP/crotonase"/>
    <property type="match status" value="1"/>
</dbReference>
<name>A0A383ASK0_9ZZZZ</name>
<sequence>DVNTVLLSGAGGGFCSGLDLVEYNADPPPPWMSTATESLVAAHLAIFDCPVPVVGALERFAVNGGAAFALACDLLVVGETSFIQVGEIRQGMAAPMNLAWLLARYPVSVASQLVLTGRRFNGPDLHRLGVALDVVADAEVKESAMALAADLAAWPSANVRNLKGAIRDLGAGGGPVSDPMGGRAWFDRARASTPLPTGGAMRPIHVDGEGIDR</sequence>
<evidence type="ECO:0000313" key="2">
    <source>
        <dbReference type="EMBL" id="SVE10500.1"/>
    </source>
</evidence>
<dbReference type="Pfam" id="PF00378">
    <property type="entry name" value="ECH_1"/>
    <property type="match status" value="1"/>
</dbReference>
<feature type="non-terminal residue" evidence="2">
    <location>
        <position position="1"/>
    </location>
</feature>
<dbReference type="InterPro" id="IPR029045">
    <property type="entry name" value="ClpP/crotonase-like_dom_sf"/>
</dbReference>
<dbReference type="InterPro" id="IPR001753">
    <property type="entry name" value="Enoyl-CoA_hydra/iso"/>
</dbReference>
<dbReference type="EMBL" id="UINC01194425">
    <property type="protein sequence ID" value="SVE10500.1"/>
    <property type="molecule type" value="Genomic_DNA"/>
</dbReference>
<proteinExistence type="inferred from homology"/>
<evidence type="ECO:0000256" key="1">
    <source>
        <dbReference type="ARBA" id="ARBA00005254"/>
    </source>
</evidence>
<organism evidence="2">
    <name type="scientific">marine metagenome</name>
    <dbReference type="NCBI Taxonomy" id="408172"/>
    <lineage>
        <taxon>unclassified sequences</taxon>
        <taxon>metagenomes</taxon>
        <taxon>ecological metagenomes</taxon>
    </lineage>
</organism>
<protein>
    <recommendedName>
        <fullName evidence="3">Enoyl-CoA hydratase</fullName>
    </recommendedName>
</protein>
<evidence type="ECO:0008006" key="3">
    <source>
        <dbReference type="Google" id="ProtNLM"/>
    </source>
</evidence>
<gene>
    <name evidence="2" type="ORF">METZ01_LOCUS463354</name>
</gene>
<dbReference type="CDD" id="cd06558">
    <property type="entry name" value="crotonase-like"/>
    <property type="match status" value="1"/>
</dbReference>